<gene>
    <name evidence="3" type="ORF">H8S47_15495</name>
</gene>
<feature type="region of interest" description="Disordered" evidence="1">
    <location>
        <begin position="1"/>
        <end position="29"/>
    </location>
</feature>
<dbReference type="EMBL" id="JACONT010000039">
    <property type="protein sequence ID" value="MBC3943079.1"/>
    <property type="molecule type" value="Genomic_DNA"/>
</dbReference>
<feature type="compositionally biased region" description="Low complexity" evidence="1">
    <location>
        <begin position="1"/>
        <end position="14"/>
    </location>
</feature>
<proteinExistence type="predicted"/>
<feature type="domain" description="Flagellar protein FlgJ N-terminal" evidence="2">
    <location>
        <begin position="46"/>
        <end position="91"/>
    </location>
</feature>
<protein>
    <submittedName>
        <fullName evidence="3">Rod-binding protein</fullName>
    </submittedName>
</protein>
<keyword evidence="4" id="KW-1185">Reference proteome</keyword>
<reference evidence="3 4" key="1">
    <citation type="submission" date="2020-08" db="EMBL/GenBank/DDBJ databases">
        <title>Putative novel bacterial strains isolated from necrotic wheat leaf tissues caused by Xanthomonas translucens.</title>
        <authorList>
            <person name="Tambong J.T."/>
        </authorList>
    </citation>
    <scope>NUCLEOTIDE SEQUENCE [LARGE SCALE GENOMIC DNA]</scope>
    <source>
        <strain evidence="4">DOAB 1063</strain>
    </source>
</reference>
<evidence type="ECO:0000313" key="4">
    <source>
        <dbReference type="Proteomes" id="UP000597613"/>
    </source>
</evidence>
<dbReference type="PRINTS" id="PR01002">
    <property type="entry name" value="FLGFLGJ"/>
</dbReference>
<name>A0ABR7ARK4_9SPHN</name>
<accession>A0ABR7ARK4</accession>
<evidence type="ECO:0000256" key="1">
    <source>
        <dbReference type="SAM" id="MobiDB-lite"/>
    </source>
</evidence>
<evidence type="ECO:0000313" key="3">
    <source>
        <dbReference type="EMBL" id="MBC3943079.1"/>
    </source>
</evidence>
<dbReference type="Proteomes" id="UP000597613">
    <property type="component" value="Unassembled WGS sequence"/>
</dbReference>
<dbReference type="Pfam" id="PF10135">
    <property type="entry name" value="Rod-binding"/>
    <property type="match status" value="1"/>
</dbReference>
<sequence length="110" mass="11625">MTAPTPAPTTAATTGISTDTSRLKSKDNLDKAGQQFEAVFTGMMLKSMRQAKLSDPLFDSKAIDTFTDMQDGLVAKSMAEHTPLGIGKAMTDFLAKSQSDLNEPTAGSPP</sequence>
<organism evidence="3 4">
    <name type="scientific">Sphingomonas albertensis</name>
    <dbReference type="NCBI Taxonomy" id="2762591"/>
    <lineage>
        <taxon>Bacteria</taxon>
        <taxon>Pseudomonadati</taxon>
        <taxon>Pseudomonadota</taxon>
        <taxon>Alphaproteobacteria</taxon>
        <taxon>Sphingomonadales</taxon>
        <taxon>Sphingomonadaceae</taxon>
        <taxon>Sphingomonas</taxon>
    </lineage>
</organism>
<comment type="caution">
    <text evidence="3">The sequence shown here is derived from an EMBL/GenBank/DDBJ whole genome shotgun (WGS) entry which is preliminary data.</text>
</comment>
<evidence type="ECO:0000259" key="2">
    <source>
        <dbReference type="Pfam" id="PF10135"/>
    </source>
</evidence>
<dbReference type="InterPro" id="IPR019301">
    <property type="entry name" value="Flagellar_prot_FlgJ_N"/>
</dbReference>